<dbReference type="PANTHER" id="PTHR16305">
    <property type="entry name" value="TESTICULAR SOLUBLE ADENYLYL CYCLASE"/>
    <property type="match status" value="1"/>
</dbReference>
<dbReference type="Proteomes" id="UP001500457">
    <property type="component" value="Unassembled WGS sequence"/>
</dbReference>
<dbReference type="Gene3D" id="1.25.40.10">
    <property type="entry name" value="Tetratricopeptide repeat domain"/>
    <property type="match status" value="2"/>
</dbReference>
<dbReference type="Pfam" id="PF03704">
    <property type="entry name" value="BTAD"/>
    <property type="match status" value="1"/>
</dbReference>
<evidence type="ECO:0000256" key="1">
    <source>
        <dbReference type="ARBA" id="ARBA00022741"/>
    </source>
</evidence>
<dbReference type="SMART" id="SM01043">
    <property type="entry name" value="BTAD"/>
    <property type="match status" value="1"/>
</dbReference>
<accession>A0ABP9EM51</accession>
<dbReference type="EMBL" id="BAABHQ010000010">
    <property type="protein sequence ID" value="GAA4881618.1"/>
    <property type="molecule type" value="Genomic_DNA"/>
</dbReference>
<evidence type="ECO:0000259" key="3">
    <source>
        <dbReference type="SMART" id="SM01043"/>
    </source>
</evidence>
<keyword evidence="5" id="KW-1185">Reference proteome</keyword>
<reference evidence="5" key="1">
    <citation type="journal article" date="2019" name="Int. J. Syst. Evol. Microbiol.">
        <title>The Global Catalogue of Microorganisms (GCM) 10K type strain sequencing project: providing services to taxonomists for standard genome sequencing and annotation.</title>
        <authorList>
            <consortium name="The Broad Institute Genomics Platform"/>
            <consortium name="The Broad Institute Genome Sequencing Center for Infectious Disease"/>
            <person name="Wu L."/>
            <person name="Ma J."/>
        </authorList>
    </citation>
    <scope>NUCLEOTIDE SEQUENCE [LARGE SCALE GENOMIC DNA]</scope>
    <source>
        <strain evidence="5">JCM 17983</strain>
    </source>
</reference>
<evidence type="ECO:0000313" key="5">
    <source>
        <dbReference type="Proteomes" id="UP001500457"/>
    </source>
</evidence>
<keyword evidence="1" id="KW-0547">Nucleotide-binding</keyword>
<dbReference type="InterPro" id="IPR005158">
    <property type="entry name" value="BTAD"/>
</dbReference>
<name>A0ABP9EM51_9PSEU</name>
<dbReference type="SUPFAM" id="SSF46894">
    <property type="entry name" value="C-terminal effector domain of the bipartite response regulators"/>
    <property type="match status" value="1"/>
</dbReference>
<keyword evidence="2" id="KW-0067">ATP-binding</keyword>
<sequence>MAQDTVVVDPPGTVRLLGRFELRLDGEDPTPLTSARAESVLALLLLEGGGPLPRASVASAIWPDSTEGQARTNLRHVLHDLRRGLPSIDRFLEVRPDQLRLRPEVRLHTDVALLEGLLSGRGTATEGRDVARLHALREAAALGAAELLEDHDDEWLRQHRERLRRRVQDAIAELATLCERAGAVDEAVRHAERLQRADPLREDAYRLLMRLHAARGDRARAARVYHQCASTLGRELGIEPSRDTRAAYDALLPSPVPARREAPEASTADAGPLVGRRRERGRLEALWRGVEAGGSRFVLISGDPGIGKSRLAEDVGTWCRRRGARVAQARCHLAEGPLAYGVATAWLRAEAVWPAVLGMDPSHVSELARLVPELLAERPDAAPPVLLGEAEQRRRLFEAVAAAVVSPVHATLVVVDDLHAVDRESARLLHYLLREHPGPGLLVLATGRHEEMDSGDAAHDLLTRLHARDAVDEIELGPLDAREVVVLARRLAGPRFTTARARRLVDETEGNPLFVLEALRAGWTATAGTTARVQSAVELRLARLDGPTRDLAALAATIGREFDLGVLRAAAEVDEDALVSGLDELWRRRLVRERAGGSGHGGSYEFSHGKIRQVVVDTTGPARRRRLHARVAAALLAEHAAATERGSARIAAHLEGAGDARRAVGWYRRAARVARTLHAHHEAIRLLERGLALLADQPAAPARDRRELALRTDLLAPLVTVAAYESPRMRATQDRILELGHALGTEPSPPLVRSLALGALTRSDFVAATDLGRRLAGLARRVGNPVLEVEAAYVLGVSAFWQADLEEARDHFRHALAHYDPAHATTHQLHYAQDPKVVCQGRLANTLWFLGEPDEARRAASEALAWARRLDHPFSRTIALTFAALLALDMGDEQALREHTAGLLAMEERIVSRHVVEAFRGHVAVLDGHGGGGLARVRAAVAATGPVGTAPGQHAFLVRVLLASCVAAGDTGGARAAADRLLAMGGPGRLWAPVARTVRARLVGGTAVERRPVHAPGSHAPVTQEEP</sequence>
<protein>
    <submittedName>
        <fullName evidence="4">AAA family ATPase</fullName>
    </submittedName>
</protein>
<comment type="caution">
    <text evidence="4">The sequence shown here is derived from an EMBL/GenBank/DDBJ whole genome shotgun (WGS) entry which is preliminary data.</text>
</comment>
<organism evidence="4 5">
    <name type="scientific">Actinomycetospora straminea</name>
    <dbReference type="NCBI Taxonomy" id="663607"/>
    <lineage>
        <taxon>Bacteria</taxon>
        <taxon>Bacillati</taxon>
        <taxon>Actinomycetota</taxon>
        <taxon>Actinomycetes</taxon>
        <taxon>Pseudonocardiales</taxon>
        <taxon>Pseudonocardiaceae</taxon>
        <taxon>Actinomycetospora</taxon>
    </lineage>
</organism>
<dbReference type="InterPro" id="IPR016032">
    <property type="entry name" value="Sig_transdc_resp-reg_C-effctor"/>
</dbReference>
<gene>
    <name evidence="4" type="ORF">GCM10023203_36290</name>
</gene>
<dbReference type="InterPro" id="IPR036388">
    <property type="entry name" value="WH-like_DNA-bd_sf"/>
</dbReference>
<evidence type="ECO:0000256" key="2">
    <source>
        <dbReference type="ARBA" id="ARBA00022840"/>
    </source>
</evidence>
<proteinExistence type="predicted"/>
<dbReference type="SUPFAM" id="SSF48452">
    <property type="entry name" value="TPR-like"/>
    <property type="match status" value="2"/>
</dbReference>
<dbReference type="Gene3D" id="1.10.10.10">
    <property type="entry name" value="Winged helix-like DNA-binding domain superfamily/Winged helix DNA-binding domain"/>
    <property type="match status" value="1"/>
</dbReference>
<dbReference type="PANTHER" id="PTHR16305:SF28">
    <property type="entry name" value="GUANYLATE CYCLASE DOMAIN-CONTAINING PROTEIN"/>
    <property type="match status" value="1"/>
</dbReference>
<dbReference type="InterPro" id="IPR041664">
    <property type="entry name" value="AAA_16"/>
</dbReference>
<dbReference type="InterPro" id="IPR027417">
    <property type="entry name" value="P-loop_NTPase"/>
</dbReference>
<evidence type="ECO:0000313" key="4">
    <source>
        <dbReference type="EMBL" id="GAA4881618.1"/>
    </source>
</evidence>
<dbReference type="SUPFAM" id="SSF52540">
    <property type="entry name" value="P-loop containing nucleoside triphosphate hydrolases"/>
    <property type="match status" value="1"/>
</dbReference>
<feature type="domain" description="Bacterial transcriptional activator" evidence="3">
    <location>
        <begin position="109"/>
        <end position="252"/>
    </location>
</feature>
<dbReference type="InterPro" id="IPR011990">
    <property type="entry name" value="TPR-like_helical_dom_sf"/>
</dbReference>
<dbReference type="Pfam" id="PF13191">
    <property type="entry name" value="AAA_16"/>
    <property type="match status" value="1"/>
</dbReference>